<organism evidence="1">
    <name type="scientific">Spodoptera frugiperda</name>
    <name type="common">Fall armyworm</name>
    <dbReference type="NCBI Taxonomy" id="7108"/>
    <lineage>
        <taxon>Eukaryota</taxon>
        <taxon>Metazoa</taxon>
        <taxon>Ecdysozoa</taxon>
        <taxon>Arthropoda</taxon>
        <taxon>Hexapoda</taxon>
        <taxon>Insecta</taxon>
        <taxon>Pterygota</taxon>
        <taxon>Neoptera</taxon>
        <taxon>Endopterygota</taxon>
        <taxon>Lepidoptera</taxon>
        <taxon>Glossata</taxon>
        <taxon>Ditrysia</taxon>
        <taxon>Noctuoidea</taxon>
        <taxon>Noctuidae</taxon>
        <taxon>Amphipyrinae</taxon>
        <taxon>Spodoptera</taxon>
    </lineage>
</organism>
<evidence type="ECO:0000313" key="1">
    <source>
        <dbReference type="EMBL" id="SOQ35540.1"/>
    </source>
</evidence>
<sequence>MDAAKIFTILTFFLRGENQPMSSLVRFNILFDISRDENGITGHNFGTVPFYRVLVPSVVKKYFLGAMKTWVMRTADIMAPVTLSSCPLTIPTTAERSTVTLDGVNLRQLRVK</sequence>
<accession>A0A2H1V3W9</accession>
<reference evidence="1" key="1">
    <citation type="submission" date="2016-07" db="EMBL/GenBank/DDBJ databases">
        <authorList>
            <person name="Bretaudeau A."/>
        </authorList>
    </citation>
    <scope>NUCLEOTIDE SEQUENCE</scope>
    <source>
        <strain evidence="1">Rice</strain>
        <tissue evidence="1">Whole body</tissue>
    </source>
</reference>
<protein>
    <submittedName>
        <fullName evidence="1">SFRICE_010221</fullName>
    </submittedName>
</protein>
<dbReference type="AlphaFoldDB" id="A0A2H1V3W9"/>
<dbReference type="EMBL" id="ODYU01000564">
    <property type="protein sequence ID" value="SOQ35540.1"/>
    <property type="molecule type" value="Genomic_DNA"/>
</dbReference>
<gene>
    <name evidence="1" type="ORF">SFRICE_010221</name>
</gene>
<proteinExistence type="predicted"/>
<name>A0A2H1V3W9_SPOFR</name>